<dbReference type="Proteomes" id="UP001434883">
    <property type="component" value="Unassembled WGS sequence"/>
</dbReference>
<protein>
    <submittedName>
        <fullName evidence="1">Uncharacterized protein</fullName>
    </submittedName>
</protein>
<organism evidence="1 2">
    <name type="scientific">Xenoophorus captivus</name>
    <dbReference type="NCBI Taxonomy" id="1517983"/>
    <lineage>
        <taxon>Eukaryota</taxon>
        <taxon>Metazoa</taxon>
        <taxon>Chordata</taxon>
        <taxon>Craniata</taxon>
        <taxon>Vertebrata</taxon>
        <taxon>Euteleostomi</taxon>
        <taxon>Actinopterygii</taxon>
        <taxon>Neopterygii</taxon>
        <taxon>Teleostei</taxon>
        <taxon>Neoteleostei</taxon>
        <taxon>Acanthomorphata</taxon>
        <taxon>Ovalentaria</taxon>
        <taxon>Atherinomorphae</taxon>
        <taxon>Cyprinodontiformes</taxon>
        <taxon>Goodeidae</taxon>
        <taxon>Xenoophorus</taxon>
    </lineage>
</organism>
<accession>A0ABV0Q6L1</accession>
<keyword evidence="2" id="KW-1185">Reference proteome</keyword>
<dbReference type="EMBL" id="JAHRIN010000475">
    <property type="protein sequence ID" value="MEQ2191136.1"/>
    <property type="molecule type" value="Genomic_DNA"/>
</dbReference>
<comment type="caution">
    <text evidence="1">The sequence shown here is derived from an EMBL/GenBank/DDBJ whole genome shotgun (WGS) entry which is preliminary data.</text>
</comment>
<evidence type="ECO:0000313" key="1">
    <source>
        <dbReference type="EMBL" id="MEQ2191136.1"/>
    </source>
</evidence>
<sequence length="112" mass="12208">MRLTTHLPFSSNIHANQETKDNISCTPPPALASDASFPACGKSNHTSGEMKCSRQGKKRDKIEAYPPLGTSFVSYFFCNILDFVLSSCGRRERGRVLPGAVPTSITHLFTCG</sequence>
<evidence type="ECO:0000313" key="2">
    <source>
        <dbReference type="Proteomes" id="UP001434883"/>
    </source>
</evidence>
<gene>
    <name evidence="1" type="ORF">XENOCAPTIV_021728</name>
</gene>
<reference evidence="1 2" key="1">
    <citation type="submission" date="2021-06" db="EMBL/GenBank/DDBJ databases">
        <authorList>
            <person name="Palmer J.M."/>
        </authorList>
    </citation>
    <scope>NUCLEOTIDE SEQUENCE [LARGE SCALE GENOMIC DNA]</scope>
    <source>
        <strain evidence="1 2">XC_2019</strain>
        <tissue evidence="1">Muscle</tissue>
    </source>
</reference>
<name>A0ABV0Q6L1_9TELE</name>
<proteinExistence type="predicted"/>